<keyword evidence="3" id="KW-1003">Cell membrane</keyword>
<evidence type="ECO:0000256" key="1">
    <source>
        <dbReference type="ARBA" id="ARBA00004651"/>
    </source>
</evidence>
<dbReference type="Gene3D" id="1.20.120.1220">
    <property type="match status" value="1"/>
</dbReference>
<reference evidence="10 11" key="1">
    <citation type="submission" date="2017-09" db="EMBL/GenBank/DDBJ databases">
        <title>Depth-based differentiation of microbial function through sediment-hosted aquifers and enrichment of novel symbionts in the deep terrestrial subsurface.</title>
        <authorList>
            <person name="Probst A.J."/>
            <person name="Ladd B."/>
            <person name="Jarett J.K."/>
            <person name="Geller-Mcgrath D.E."/>
            <person name="Sieber C.M."/>
            <person name="Emerson J.B."/>
            <person name="Anantharaman K."/>
            <person name="Thomas B.C."/>
            <person name="Malmstrom R."/>
            <person name="Stieglmeier M."/>
            <person name="Klingl A."/>
            <person name="Woyke T."/>
            <person name="Ryan C.M."/>
            <person name="Banfield J.F."/>
        </authorList>
    </citation>
    <scope>NUCLEOTIDE SEQUENCE [LARGE SCALE GENOMIC DNA]</scope>
    <source>
        <strain evidence="10">CG22_combo_CG10-13_8_21_14_all_42_17</strain>
    </source>
</reference>
<feature type="transmembrane region" description="Helical" evidence="7">
    <location>
        <begin position="147"/>
        <end position="163"/>
    </location>
</feature>
<organism evidence="10 11">
    <name type="scientific">Candidatus Zambryskibacteria bacterium CG22_combo_CG10-13_8_21_14_all_42_17</name>
    <dbReference type="NCBI Taxonomy" id="1975118"/>
    <lineage>
        <taxon>Bacteria</taxon>
        <taxon>Candidatus Zambryskiibacteriota</taxon>
    </lineage>
</organism>
<dbReference type="AlphaFoldDB" id="A0A2H0BED2"/>
<dbReference type="InterPro" id="IPR010627">
    <property type="entry name" value="Prepilin_pept_A24_N"/>
</dbReference>
<keyword evidence="5 7" id="KW-1133">Transmembrane helix</keyword>
<evidence type="ECO:0000313" key="11">
    <source>
        <dbReference type="Proteomes" id="UP000229794"/>
    </source>
</evidence>
<evidence type="ECO:0000256" key="5">
    <source>
        <dbReference type="ARBA" id="ARBA00022989"/>
    </source>
</evidence>
<dbReference type="PANTHER" id="PTHR30487:SF0">
    <property type="entry name" value="PREPILIN LEADER PEPTIDASE_N-METHYLTRANSFERASE-RELATED"/>
    <property type="match status" value="1"/>
</dbReference>
<evidence type="ECO:0000259" key="8">
    <source>
        <dbReference type="Pfam" id="PF01478"/>
    </source>
</evidence>
<dbReference type="GO" id="GO:0004190">
    <property type="term" value="F:aspartic-type endopeptidase activity"/>
    <property type="evidence" value="ECO:0007669"/>
    <property type="project" value="InterPro"/>
</dbReference>
<feature type="transmembrane region" description="Helical" evidence="7">
    <location>
        <begin position="175"/>
        <end position="208"/>
    </location>
</feature>
<evidence type="ECO:0000259" key="9">
    <source>
        <dbReference type="Pfam" id="PF06750"/>
    </source>
</evidence>
<feature type="transmembrane region" description="Helical" evidence="7">
    <location>
        <begin position="123"/>
        <end position="141"/>
    </location>
</feature>
<feature type="domain" description="Prepilin type IV endopeptidase peptidase" evidence="8">
    <location>
        <begin position="102"/>
        <end position="203"/>
    </location>
</feature>
<comment type="caution">
    <text evidence="10">The sequence shown here is derived from an EMBL/GenBank/DDBJ whole genome shotgun (WGS) entry which is preliminary data.</text>
</comment>
<accession>A0A2H0BED2</accession>
<keyword evidence="6 7" id="KW-0472">Membrane</keyword>
<comment type="subcellular location">
    <subcellularLocation>
        <location evidence="1">Cell membrane</location>
        <topology evidence="1">Multi-pass membrane protein</topology>
    </subcellularLocation>
</comment>
<evidence type="ECO:0000256" key="4">
    <source>
        <dbReference type="ARBA" id="ARBA00022692"/>
    </source>
</evidence>
<comment type="similarity">
    <text evidence="2">Belongs to the peptidase A24 family.</text>
</comment>
<evidence type="ECO:0000256" key="6">
    <source>
        <dbReference type="ARBA" id="ARBA00023136"/>
    </source>
</evidence>
<dbReference type="Pfam" id="PF01478">
    <property type="entry name" value="Peptidase_A24"/>
    <property type="match status" value="1"/>
</dbReference>
<dbReference type="Pfam" id="PF06750">
    <property type="entry name" value="A24_N_bact"/>
    <property type="match status" value="1"/>
</dbReference>
<dbReference type="InterPro" id="IPR050882">
    <property type="entry name" value="Prepilin_peptidase/N-MTase"/>
</dbReference>
<sequence length="260" mass="28459">MTMVILFVFGAVIGSFLNVVGLRWDSGRGVGGRSSCPSCGKVLGWSELVPIISFFALRGRCFGCGGKISWQYPVVEILTGLVFATIFNFQFSILQNLLLISVFSIYIVIAIYDFKYKIIPDPLVYFALALSLLYSLFFIPYSLLDWLAGPILFVFFGSIWFFSRGTAMGFGDAKLGLSVGLLLGASQGFSAIVLAFWIGALVSVLYLVLNKIGLPAGKAGFLKNAKRLTIKSEVPFAPFIILGAWISLVSNLNIFYVTLF</sequence>
<evidence type="ECO:0000313" key="10">
    <source>
        <dbReference type="EMBL" id="PIP56022.1"/>
    </source>
</evidence>
<evidence type="ECO:0000256" key="3">
    <source>
        <dbReference type="ARBA" id="ARBA00022475"/>
    </source>
</evidence>
<protein>
    <recommendedName>
        <fullName evidence="12">Prepilin peptidase</fullName>
    </recommendedName>
</protein>
<name>A0A2H0BED2_9BACT</name>
<evidence type="ECO:0000256" key="2">
    <source>
        <dbReference type="ARBA" id="ARBA00005801"/>
    </source>
</evidence>
<dbReference type="InterPro" id="IPR000045">
    <property type="entry name" value="Prepilin_IV_endopep_pep"/>
</dbReference>
<feature type="transmembrane region" description="Helical" evidence="7">
    <location>
        <begin position="93"/>
        <end position="111"/>
    </location>
</feature>
<dbReference type="Proteomes" id="UP000229794">
    <property type="component" value="Unassembled WGS sequence"/>
</dbReference>
<dbReference type="GO" id="GO:0006465">
    <property type="term" value="P:signal peptide processing"/>
    <property type="evidence" value="ECO:0007669"/>
    <property type="project" value="TreeGrafter"/>
</dbReference>
<evidence type="ECO:0000256" key="7">
    <source>
        <dbReference type="SAM" id="Phobius"/>
    </source>
</evidence>
<feature type="transmembrane region" description="Helical" evidence="7">
    <location>
        <begin position="236"/>
        <end position="259"/>
    </location>
</feature>
<evidence type="ECO:0008006" key="12">
    <source>
        <dbReference type="Google" id="ProtNLM"/>
    </source>
</evidence>
<proteinExistence type="inferred from homology"/>
<gene>
    <name evidence="10" type="ORF">COX06_00095</name>
</gene>
<dbReference type="EMBL" id="PCST01000002">
    <property type="protein sequence ID" value="PIP56022.1"/>
    <property type="molecule type" value="Genomic_DNA"/>
</dbReference>
<dbReference type="GO" id="GO:0005886">
    <property type="term" value="C:plasma membrane"/>
    <property type="evidence" value="ECO:0007669"/>
    <property type="project" value="UniProtKB-SubCell"/>
</dbReference>
<feature type="domain" description="Prepilin peptidase A24 N-terminal" evidence="9">
    <location>
        <begin position="8"/>
        <end position="87"/>
    </location>
</feature>
<dbReference type="PANTHER" id="PTHR30487">
    <property type="entry name" value="TYPE 4 PREPILIN-LIKE PROTEINS LEADER PEPTIDE-PROCESSING ENZYME"/>
    <property type="match status" value="1"/>
</dbReference>
<keyword evidence="4 7" id="KW-0812">Transmembrane</keyword>